<keyword evidence="5 8" id="KW-0564">Palmitate</keyword>
<sequence length="364" mass="37779">MSLSLFQYSISTSFVGCNNGIAELEKKNEFLSSIANLGKGFLDVFVAFGDMVSGTLGIKAETKKSEIGKYFGDIENTMKTTKAKLNEILEKNGNYEKVKEEVLKFIDKLTKIEEGAKKAALGATGGVIGEVVKSNAAGNGPDAGSIKNLVEGIKGIVDLVITGGDGGADKTNPVDDDKKNIGKLFGAKTEDSKGAEDKHVAAASASVGAVTEADILKAIAAANADAKRDGKVNEAEDVAALALAKGTNIDNDDQIKDSARKDAIIAAGIALRAMAKDGKFVVKDTADKKTEAVVAKGVATQNNPDADDAGKASAILASVSGEEILASIVSSKESNAALVGECKCRYKCNFFCERGSSSSLSTYN</sequence>
<comment type="subcellular location">
    <subcellularLocation>
        <location evidence="2 8">Cell outer membrane</location>
        <topology evidence="2 8">Lipid-anchor</topology>
    </subcellularLocation>
</comment>
<dbReference type="InterPro" id="IPR000680">
    <property type="entry name" value="Borrelia_lipo"/>
</dbReference>
<comment type="function">
    <text evidence="1 8">The Vlp and Vsp proteins are antigenically distinct proteins, only one vlp or vsp gene is transcriptionally active at any one time. Switching between these genes is a mechanism of host immune response evasion.</text>
</comment>
<evidence type="ECO:0000256" key="1">
    <source>
        <dbReference type="ARBA" id="ARBA00003932"/>
    </source>
</evidence>
<evidence type="ECO:0000256" key="4">
    <source>
        <dbReference type="ARBA" id="ARBA00023136"/>
    </source>
</evidence>
<dbReference type="EMBL" id="CP000993">
    <property type="protein sequence ID" value="ACH94267.1"/>
    <property type="molecule type" value="Genomic_DNA"/>
</dbReference>
<dbReference type="AlphaFoldDB" id="B5RQI3"/>
<gene>
    <name evidence="9" type="primary">vlp-d</name>
    <name evidence="9" type="ordered locus">BRE_4</name>
</gene>
<keyword evidence="3" id="KW-0732">Signal</keyword>
<evidence type="ECO:0000256" key="3">
    <source>
        <dbReference type="ARBA" id="ARBA00022729"/>
    </source>
</evidence>
<protein>
    <recommendedName>
        <fullName evidence="8">Variable large protein</fullName>
    </recommendedName>
</protein>
<evidence type="ECO:0000256" key="7">
    <source>
        <dbReference type="ARBA" id="ARBA00023288"/>
    </source>
</evidence>
<dbReference type="HOGENOM" id="CLU_054711_0_0_12"/>
<keyword evidence="7 8" id="KW-0449">Lipoprotein</keyword>
<dbReference type="Proteomes" id="UP000000612">
    <property type="component" value="Chromosome"/>
</dbReference>
<evidence type="ECO:0000256" key="5">
    <source>
        <dbReference type="ARBA" id="ARBA00023139"/>
    </source>
</evidence>
<reference evidence="9 10" key="1">
    <citation type="journal article" date="2008" name="PLoS Genet.">
        <title>The genome of Borrelia recurrentis, the agent of deadly louse-borne relapsing fever, is a degraded subset of tick-borne Borrelia duttonii.</title>
        <authorList>
            <person name="Lescot M."/>
            <person name="Audic S."/>
            <person name="Robert C."/>
            <person name="Nguyen T.T."/>
            <person name="Blanc G."/>
            <person name="Cutler S.J."/>
            <person name="Wincker P."/>
            <person name="Couloux A."/>
            <person name="Claverie J.-M."/>
            <person name="Raoult D."/>
            <person name="Drancourt M."/>
        </authorList>
    </citation>
    <scope>NUCLEOTIDE SEQUENCE [LARGE SCALE GENOMIC DNA]</scope>
    <source>
        <strain evidence="9 10">A1</strain>
    </source>
</reference>
<dbReference type="SUPFAM" id="SSF74748">
    <property type="entry name" value="Variable surface antigen VlsE"/>
    <property type="match status" value="2"/>
</dbReference>
<dbReference type="GO" id="GO:0009279">
    <property type="term" value="C:cell outer membrane"/>
    <property type="evidence" value="ECO:0007669"/>
    <property type="project" value="UniProtKB-SubCell"/>
</dbReference>
<proteinExistence type="predicted"/>
<keyword evidence="4 8" id="KW-0472">Membrane</keyword>
<evidence type="ECO:0000313" key="10">
    <source>
        <dbReference type="Proteomes" id="UP000000612"/>
    </source>
</evidence>
<evidence type="ECO:0000256" key="2">
    <source>
        <dbReference type="ARBA" id="ARBA00004459"/>
    </source>
</evidence>
<dbReference type="Pfam" id="PF00921">
    <property type="entry name" value="Lipoprotein_2"/>
    <property type="match status" value="1"/>
</dbReference>
<evidence type="ECO:0000256" key="6">
    <source>
        <dbReference type="ARBA" id="ARBA00023237"/>
    </source>
</evidence>
<keyword evidence="10" id="KW-1185">Reference proteome</keyword>
<evidence type="ECO:0000313" key="9">
    <source>
        <dbReference type="EMBL" id="ACH94267.1"/>
    </source>
</evidence>
<evidence type="ECO:0000256" key="8">
    <source>
        <dbReference type="RuleBase" id="RU363105"/>
    </source>
</evidence>
<accession>B5RQI3</accession>
<keyword evidence="6 8" id="KW-0998">Cell outer membrane</keyword>
<name>B5RQI3_BORRA</name>
<dbReference type="KEGG" id="bre:BRE_4"/>
<organism evidence="9 10">
    <name type="scientific">Borrelia recurrentis (strain A1)</name>
    <dbReference type="NCBI Taxonomy" id="412418"/>
    <lineage>
        <taxon>Bacteria</taxon>
        <taxon>Pseudomonadati</taxon>
        <taxon>Spirochaetota</taxon>
        <taxon>Spirochaetia</taxon>
        <taxon>Spirochaetales</taxon>
        <taxon>Borreliaceae</taxon>
        <taxon>Borrelia</taxon>
    </lineage>
</organism>